<dbReference type="GeneID" id="70234347"/>
<organism evidence="1 2">
    <name type="scientific">Ogataea philodendri</name>
    <dbReference type="NCBI Taxonomy" id="1378263"/>
    <lineage>
        <taxon>Eukaryota</taxon>
        <taxon>Fungi</taxon>
        <taxon>Dikarya</taxon>
        <taxon>Ascomycota</taxon>
        <taxon>Saccharomycotina</taxon>
        <taxon>Pichiomycetes</taxon>
        <taxon>Pichiales</taxon>
        <taxon>Pichiaceae</taxon>
        <taxon>Ogataea</taxon>
    </lineage>
</organism>
<name>A0A9P8T792_9ASCO</name>
<proteinExistence type="predicted"/>
<comment type="caution">
    <text evidence="1">The sequence shown here is derived from an EMBL/GenBank/DDBJ whole genome shotgun (WGS) entry which is preliminary data.</text>
</comment>
<dbReference type="RefSeq" id="XP_046063040.1">
    <property type="nucleotide sequence ID" value="XM_046203244.1"/>
</dbReference>
<reference evidence="1" key="2">
    <citation type="submission" date="2021-01" db="EMBL/GenBank/DDBJ databases">
        <authorList>
            <person name="Schikora-Tamarit M.A."/>
        </authorList>
    </citation>
    <scope>NUCLEOTIDE SEQUENCE</scope>
    <source>
        <strain evidence="1">CBS6075</strain>
    </source>
</reference>
<reference evidence="1" key="1">
    <citation type="journal article" date="2021" name="Open Biol.">
        <title>Shared evolutionary footprints suggest mitochondrial oxidative damage underlies multiple complex I losses in fungi.</title>
        <authorList>
            <person name="Schikora-Tamarit M.A."/>
            <person name="Marcet-Houben M."/>
            <person name="Nosek J."/>
            <person name="Gabaldon T."/>
        </authorList>
    </citation>
    <scope>NUCLEOTIDE SEQUENCE</scope>
    <source>
        <strain evidence="1">CBS6075</strain>
    </source>
</reference>
<dbReference type="EMBL" id="JAEUBE010000158">
    <property type="protein sequence ID" value="KAH3668626.1"/>
    <property type="molecule type" value="Genomic_DNA"/>
</dbReference>
<sequence length="205" mass="22078">MSLANWPRLRRFSSSLIDVDSSTTMFCLRSSVTASMRVISSNCNSSSSRASLAPNDAVWMNFATSSYRTLPFSVPMLLVVELEECRLARMASTSSSSENSSSSFCRCFLLNDESTASVARLRLSKTWLLVRSTTTLPWDEPRLRWRTVSALRAMIPLISLATSGVTALALINGRAAGVCDTALGGSATGFTGSDGGFAELVYSLS</sequence>
<evidence type="ECO:0000313" key="2">
    <source>
        <dbReference type="Proteomes" id="UP000769157"/>
    </source>
</evidence>
<keyword evidence="2" id="KW-1185">Reference proteome</keyword>
<gene>
    <name evidence="1" type="ORF">OGAPHI_002380</name>
</gene>
<protein>
    <submittedName>
        <fullName evidence="1">Uncharacterized protein</fullName>
    </submittedName>
</protein>
<evidence type="ECO:0000313" key="1">
    <source>
        <dbReference type="EMBL" id="KAH3668626.1"/>
    </source>
</evidence>
<accession>A0A9P8T792</accession>
<dbReference type="AlphaFoldDB" id="A0A9P8T792"/>
<dbReference type="Proteomes" id="UP000769157">
    <property type="component" value="Unassembled WGS sequence"/>
</dbReference>